<dbReference type="Proteomes" id="UP000724584">
    <property type="component" value="Unassembled WGS sequence"/>
</dbReference>
<organism evidence="1 2">
    <name type="scientific">Chaetomium tenue</name>
    <dbReference type="NCBI Taxonomy" id="1854479"/>
    <lineage>
        <taxon>Eukaryota</taxon>
        <taxon>Fungi</taxon>
        <taxon>Dikarya</taxon>
        <taxon>Ascomycota</taxon>
        <taxon>Pezizomycotina</taxon>
        <taxon>Sordariomycetes</taxon>
        <taxon>Sordariomycetidae</taxon>
        <taxon>Sordariales</taxon>
        <taxon>Chaetomiaceae</taxon>
        <taxon>Chaetomium</taxon>
    </lineage>
</organism>
<gene>
    <name evidence="1" type="ORF">F5144DRAFT_549382</name>
</gene>
<name>A0ACB7P214_9PEZI</name>
<accession>A0ACB7P214</accession>
<evidence type="ECO:0000313" key="1">
    <source>
        <dbReference type="EMBL" id="KAH6628005.1"/>
    </source>
</evidence>
<evidence type="ECO:0000313" key="2">
    <source>
        <dbReference type="Proteomes" id="UP000724584"/>
    </source>
</evidence>
<proteinExistence type="predicted"/>
<comment type="caution">
    <text evidence="1">The sequence shown here is derived from an EMBL/GenBank/DDBJ whole genome shotgun (WGS) entry which is preliminary data.</text>
</comment>
<keyword evidence="2" id="KW-1185">Reference proteome</keyword>
<reference evidence="1 2" key="1">
    <citation type="journal article" date="2021" name="Nat. Commun.">
        <title>Genetic determinants of endophytism in the Arabidopsis root mycobiome.</title>
        <authorList>
            <person name="Mesny F."/>
            <person name="Miyauchi S."/>
            <person name="Thiergart T."/>
            <person name="Pickel B."/>
            <person name="Atanasova L."/>
            <person name="Karlsson M."/>
            <person name="Huettel B."/>
            <person name="Barry K.W."/>
            <person name="Haridas S."/>
            <person name="Chen C."/>
            <person name="Bauer D."/>
            <person name="Andreopoulos W."/>
            <person name="Pangilinan J."/>
            <person name="LaButti K."/>
            <person name="Riley R."/>
            <person name="Lipzen A."/>
            <person name="Clum A."/>
            <person name="Drula E."/>
            <person name="Henrissat B."/>
            <person name="Kohler A."/>
            <person name="Grigoriev I.V."/>
            <person name="Martin F.M."/>
            <person name="Hacquard S."/>
        </authorList>
    </citation>
    <scope>NUCLEOTIDE SEQUENCE [LARGE SCALE GENOMIC DNA]</scope>
    <source>
        <strain evidence="1 2">MPI-SDFR-AT-0079</strain>
    </source>
</reference>
<dbReference type="EMBL" id="JAGIZQ010000005">
    <property type="protein sequence ID" value="KAH6628005.1"/>
    <property type="molecule type" value="Genomic_DNA"/>
</dbReference>
<sequence length="1225" mass="134346">MASRLARSAVGAARLRPTVAPRALPAVSSLVTARHSSNVPTTDPKTKAQSILDAMPGNSLLSKTAILSSAAGASIYALSNEYYVMNEETVVAVCLLSVWTALIKFGGPMYREWAEGQNEKIKNILNAARADHTQAVKTRIEDVKQMSGVIDVTKTLFQVSKETAKLEAEAYELEQRTALAAEAKNVLDSWVRYESQVKQRQQKELAQSIIAKVQKELENPKVLQQILQQSVADVETSWWSIWFVFVRVASHGGKDMGDGPANQGPVSVPSSSNNTNPPTSGPATTPAPATGSSRGGVTSNTPTTSTGFRHQAIRIQEPSERRPLLPQRAAFSHNLDGDVFSCESYGTTPGGHNNNNNSDNNAHDGGSPGNSAHVRSLPVYTTIHRIRRDIISVVEDYLSLEQLRDVRLNVSVIRPLVDKLYEQDDISIVYALLVNRAQFLSEQAHLSNRQNVNFTRAMLCELIATRILRRFNEDNEGPRNLLVLAHILIAGFEPFQNAPESVRAEAGASSARHRTLPALEVAILSESRVFLASTSCQKIVDAIYEGRVIYTPSTYMDIIPDRYKQRPISLYNPREAPLLNHYRLVVPRTRNLLEMMHFVVLLALYLAFMSERDGTRITTLEMCFTFYAFGWVLDQFATLLGHGWDVYAQNLWSFLDVTFAVIYWIYLVIRVYGWGAGKPEAGQQALDVLAMGAPVLIPRLAFNLLSDNLVFLSLRSMMSDFALLSALAIWCFLGFLLSLVWLGNGHFGAGTISKWMIYIWFGLDGSGIQRSTDFHQILGPALMVTFAFLGNTLFLTILVSMLSTTFGHIVNNAPAEIQFRRAVMTLEGVKGDAIFAYPPPFNILAILLLVPLKFCVSPRWFHKIHVLSVRLINLPILLLIALTERRSLPLPLSTSLLPALSPAPSLARSTTTSLYHPPLKIRRRFWDRWRITAHGDIATVFDVPLPDAVLAEIAADDDMTRHLIRRQFAWGTGGGGGGAGGGGGRHPGAPGSQTQPSPQPSPGVVFKPGLGQGQGQGKGTAPRPPGPGPRLGPLQGGPPRMVGRRDSIAPFPGLRAELHGVLSESDEVSDITSRLEALEEGMERIEGLLERLVEGMVASSGSGGGGGSGSSPARDKCSSNFGTCHTSKPRAFLQKQLDDTLPISIKTKISSNLSEHIARPHQCQGTTNPKRRGLKMCLVTHYRDFHCGHRWAIVTTPCYPGMGFDTCPQFVDGHGLFMKVGWKWC</sequence>
<protein>
    <submittedName>
        <fullName evidence="1">Uncharacterized protein</fullName>
    </submittedName>
</protein>